<dbReference type="GO" id="GO:0005737">
    <property type="term" value="C:cytoplasm"/>
    <property type="evidence" value="ECO:0007669"/>
    <property type="project" value="UniProtKB-SubCell"/>
</dbReference>
<dbReference type="InterPro" id="IPR047089">
    <property type="entry name" value="Asp-tRNA-ligase_1_N"/>
</dbReference>
<feature type="region of interest" description="Aspartate" evidence="6">
    <location>
        <begin position="198"/>
        <end position="201"/>
    </location>
</feature>
<evidence type="ECO:0000256" key="6">
    <source>
        <dbReference type="HAMAP-Rule" id="MF_00044"/>
    </source>
</evidence>
<feature type="domain" description="Aminoacyl-transfer RNA synthetases class-II family profile" evidence="7">
    <location>
        <begin position="144"/>
        <end position="434"/>
    </location>
</feature>
<keyword evidence="2 6" id="KW-0547">Nucleotide-binding</keyword>
<dbReference type="SUPFAM" id="SSF50249">
    <property type="entry name" value="Nucleic acid-binding proteins"/>
    <property type="match status" value="1"/>
</dbReference>
<dbReference type="GO" id="GO:0005524">
    <property type="term" value="F:ATP binding"/>
    <property type="evidence" value="ECO:0007669"/>
    <property type="project" value="UniProtKB-UniRule"/>
</dbReference>
<dbReference type="AlphaFoldDB" id="A0A1G2B6U8"/>
<evidence type="ECO:0000256" key="1">
    <source>
        <dbReference type="ARBA" id="ARBA00022598"/>
    </source>
</evidence>
<evidence type="ECO:0000313" key="9">
    <source>
        <dbReference type="Proteomes" id="UP000179164"/>
    </source>
</evidence>
<feature type="binding site" evidence="6">
    <location>
        <position position="361"/>
    </location>
    <ligand>
        <name>ATP</name>
        <dbReference type="ChEBI" id="CHEBI:30616"/>
    </ligand>
</feature>
<organism evidence="8 9">
    <name type="scientific">Candidatus Kerfeldbacteria bacterium RIFCSPLOWO2_01_FULL_48_11</name>
    <dbReference type="NCBI Taxonomy" id="1798543"/>
    <lineage>
        <taxon>Bacteria</taxon>
        <taxon>Candidatus Kerfeldiibacteriota</taxon>
    </lineage>
</organism>
<keyword evidence="5 6" id="KW-0030">Aminoacyl-tRNA synthetase</keyword>
<evidence type="ECO:0000256" key="4">
    <source>
        <dbReference type="ARBA" id="ARBA00022917"/>
    </source>
</evidence>
<dbReference type="CDD" id="cd00777">
    <property type="entry name" value="AspRS_core"/>
    <property type="match status" value="1"/>
</dbReference>
<dbReference type="GO" id="GO:0003676">
    <property type="term" value="F:nucleic acid binding"/>
    <property type="evidence" value="ECO:0007669"/>
    <property type="project" value="InterPro"/>
</dbReference>
<feature type="binding site" evidence="6">
    <location>
        <position position="327"/>
    </location>
    <ligand>
        <name>L-aspartate</name>
        <dbReference type="ChEBI" id="CHEBI:29991"/>
    </ligand>
</feature>
<dbReference type="PANTHER" id="PTHR22594:SF5">
    <property type="entry name" value="ASPARTATE--TRNA LIGASE, MITOCHONDRIAL"/>
    <property type="match status" value="1"/>
</dbReference>
<gene>
    <name evidence="6" type="primary">aspS</name>
    <name evidence="8" type="ORF">A2898_00335</name>
</gene>
<dbReference type="PRINTS" id="PR01042">
    <property type="entry name" value="TRNASYNTHASP"/>
</dbReference>
<feature type="binding site" evidence="6">
    <location>
        <position position="220"/>
    </location>
    <ligand>
        <name>L-aspartate</name>
        <dbReference type="ChEBI" id="CHEBI:29991"/>
    </ligand>
</feature>
<comment type="catalytic activity">
    <reaction evidence="6">
        <text>tRNA(Asp) + L-aspartate + ATP = L-aspartyl-tRNA(Asp) + AMP + diphosphate</text>
        <dbReference type="Rhea" id="RHEA:19649"/>
        <dbReference type="Rhea" id="RHEA-COMP:9660"/>
        <dbReference type="Rhea" id="RHEA-COMP:9678"/>
        <dbReference type="ChEBI" id="CHEBI:29991"/>
        <dbReference type="ChEBI" id="CHEBI:30616"/>
        <dbReference type="ChEBI" id="CHEBI:33019"/>
        <dbReference type="ChEBI" id="CHEBI:78442"/>
        <dbReference type="ChEBI" id="CHEBI:78516"/>
        <dbReference type="ChEBI" id="CHEBI:456215"/>
        <dbReference type="EC" id="6.1.1.12"/>
    </reaction>
</comment>
<dbReference type="Pfam" id="PF00152">
    <property type="entry name" value="tRNA-synt_2"/>
    <property type="match status" value="1"/>
</dbReference>
<comment type="function">
    <text evidence="6">Catalyzes the attachment of L-aspartate to tRNA(Asp) in a two-step reaction: L-aspartate is first activated by ATP to form Asp-AMP and then transferred to the acceptor end of tRNA(Asp).</text>
</comment>
<dbReference type="InterPro" id="IPR004364">
    <property type="entry name" value="Aa-tRNA-synt_II"/>
</dbReference>
<comment type="similarity">
    <text evidence="6">Belongs to the class-II aminoacyl-tRNA synthetase family. Type 1 subfamily.</text>
</comment>
<feature type="binding site" evidence="6">
    <location>
        <position position="368"/>
    </location>
    <ligand>
        <name>L-aspartate</name>
        <dbReference type="ChEBI" id="CHEBI:29991"/>
    </ligand>
</feature>
<name>A0A1G2B6U8_9BACT</name>
<keyword evidence="4 6" id="KW-0648">Protein biosynthesis</keyword>
<dbReference type="EMBL" id="MHKE01000008">
    <property type="protein sequence ID" value="OGY84416.1"/>
    <property type="molecule type" value="Genomic_DNA"/>
</dbReference>
<dbReference type="InterPro" id="IPR006195">
    <property type="entry name" value="aa-tRNA-synth_II"/>
</dbReference>
<feature type="binding site" evidence="6">
    <location>
        <position position="174"/>
    </location>
    <ligand>
        <name>L-aspartate</name>
        <dbReference type="ChEBI" id="CHEBI:29991"/>
    </ligand>
</feature>
<evidence type="ECO:0000259" key="7">
    <source>
        <dbReference type="PROSITE" id="PS50862"/>
    </source>
</evidence>
<dbReference type="InterPro" id="IPR047090">
    <property type="entry name" value="AspRS_core"/>
</dbReference>
<sequence length="463" mass="52829">MKRTLIHDSATHIGREVRINGWVNATRRMGKMVFTDVRDISGVVQVVFTPENADVLERAQALRPEFVVEVVGMVNQRPEKLVKKDSPTGSLEILAKDLHILAESKTPPFEIIETSKEEPSEEVRYKYRYLDLRRQRKQRMIISRSKAIKFIRDFLHARGFTEVETPILAKSTPEGARDYLVPSRAFPGKFYALPQSPQQYKQLLMVAGLEKYFQIAPCFRDEDARSDRAPDQFYQLDLEMSFTSQDEILALTEELFTALIKELFPQKKIMTSPWPRLTHAEVMEKYGTDKPDLRKNENDPDELAFCFVVDWPLFEQTKEDGHYAPAHHMFTAPKEADVPLLDSDPFKAKSWQHDVVLNGYEVGGGSIRITNPKIQEKIFELVGISKGDARTQFGHMLEAFEYGVPPHGGIAPGIDRLFMILFGESSVREVVAFPKTADNREIMTGSPSEVADQQLEDLHISTK</sequence>
<dbReference type="CDD" id="cd04317">
    <property type="entry name" value="EcAspRS_like_N"/>
    <property type="match status" value="1"/>
</dbReference>
<accession>A0A1G2B6U8</accession>
<dbReference type="Gene3D" id="2.40.50.140">
    <property type="entry name" value="Nucleic acid-binding proteins"/>
    <property type="match status" value="1"/>
</dbReference>
<dbReference type="EC" id="6.1.1.12" evidence="6"/>
<comment type="subunit">
    <text evidence="6">Homodimer.</text>
</comment>
<dbReference type="HAMAP" id="MF_00044">
    <property type="entry name" value="Asp_tRNA_synth_type1"/>
    <property type="match status" value="1"/>
</dbReference>
<dbReference type="Pfam" id="PF01336">
    <property type="entry name" value="tRNA_anti-codon"/>
    <property type="match status" value="1"/>
</dbReference>
<dbReference type="InterPro" id="IPR002312">
    <property type="entry name" value="Asp/Asn-tRNA-synth_IIb"/>
</dbReference>
<evidence type="ECO:0000256" key="2">
    <source>
        <dbReference type="ARBA" id="ARBA00022741"/>
    </source>
</evidence>
<evidence type="ECO:0000256" key="3">
    <source>
        <dbReference type="ARBA" id="ARBA00022840"/>
    </source>
</evidence>
<dbReference type="InterPro" id="IPR004365">
    <property type="entry name" value="NA-bd_OB_tRNA"/>
</dbReference>
<feature type="binding site" evidence="6">
    <location>
        <begin position="413"/>
        <end position="416"/>
    </location>
    <ligand>
        <name>ATP</name>
        <dbReference type="ChEBI" id="CHEBI:30616"/>
    </ligand>
</feature>
<dbReference type="InterPro" id="IPR012340">
    <property type="entry name" value="NA-bd_OB-fold"/>
</dbReference>
<dbReference type="SUPFAM" id="SSF55681">
    <property type="entry name" value="Class II aaRS and biotin synthetases"/>
    <property type="match status" value="1"/>
</dbReference>
<comment type="subcellular location">
    <subcellularLocation>
        <location evidence="6">Cytoplasm</location>
    </subcellularLocation>
</comment>
<keyword evidence="6" id="KW-0963">Cytoplasm</keyword>
<dbReference type="GO" id="GO:0006422">
    <property type="term" value="P:aspartyl-tRNA aminoacylation"/>
    <property type="evidence" value="ECO:0007669"/>
    <property type="project" value="UniProtKB-UniRule"/>
</dbReference>
<dbReference type="InterPro" id="IPR045864">
    <property type="entry name" value="aa-tRNA-synth_II/BPL/LPL"/>
</dbReference>
<protein>
    <recommendedName>
        <fullName evidence="6">Aspartate--tRNA ligase</fullName>
        <ecNumber evidence="6">6.1.1.12</ecNumber>
    </recommendedName>
    <alternativeName>
        <fullName evidence="6">Aspartyl-tRNA synthetase</fullName>
        <shortName evidence="6">AspRS</shortName>
    </alternativeName>
</protein>
<keyword evidence="3 6" id="KW-0067">ATP-binding</keyword>
<feature type="binding site" evidence="6">
    <location>
        <begin position="220"/>
        <end position="222"/>
    </location>
    <ligand>
        <name>ATP</name>
        <dbReference type="ChEBI" id="CHEBI:30616"/>
    </ligand>
</feature>
<comment type="caution">
    <text evidence="8">The sequence shown here is derived from an EMBL/GenBank/DDBJ whole genome shotgun (WGS) entry which is preliminary data.</text>
</comment>
<evidence type="ECO:0000313" key="8">
    <source>
        <dbReference type="EMBL" id="OGY84416.1"/>
    </source>
</evidence>
<reference evidence="8 9" key="1">
    <citation type="journal article" date="2016" name="Nat. Commun.">
        <title>Thousands of microbial genomes shed light on interconnected biogeochemical processes in an aquifer system.</title>
        <authorList>
            <person name="Anantharaman K."/>
            <person name="Brown C.T."/>
            <person name="Hug L.A."/>
            <person name="Sharon I."/>
            <person name="Castelle C.J."/>
            <person name="Probst A.J."/>
            <person name="Thomas B.C."/>
            <person name="Singh A."/>
            <person name="Wilkins M.J."/>
            <person name="Karaoz U."/>
            <person name="Brodie E.L."/>
            <person name="Williams K.H."/>
            <person name="Hubbard S.S."/>
            <person name="Banfield J.F."/>
        </authorList>
    </citation>
    <scope>NUCLEOTIDE SEQUENCE [LARGE SCALE GENOMIC DNA]</scope>
</reference>
<dbReference type="Proteomes" id="UP000179164">
    <property type="component" value="Unassembled WGS sequence"/>
</dbReference>
<dbReference type="STRING" id="1798543.A2898_00335"/>
<dbReference type="PROSITE" id="PS50862">
    <property type="entry name" value="AA_TRNA_LIGASE_II"/>
    <property type="match status" value="1"/>
</dbReference>
<proteinExistence type="inferred from homology"/>
<dbReference type="Gene3D" id="3.30.930.10">
    <property type="entry name" value="Bira Bifunctional Protein, Domain 2"/>
    <property type="match status" value="1"/>
</dbReference>
<dbReference type="InterPro" id="IPR004524">
    <property type="entry name" value="Asp-tRNA-ligase_1"/>
</dbReference>
<dbReference type="PANTHER" id="PTHR22594">
    <property type="entry name" value="ASPARTYL/LYSYL-TRNA SYNTHETASE"/>
    <property type="match status" value="1"/>
</dbReference>
<dbReference type="GO" id="GO:0004815">
    <property type="term" value="F:aspartate-tRNA ligase activity"/>
    <property type="evidence" value="ECO:0007669"/>
    <property type="project" value="UniProtKB-UniRule"/>
</dbReference>
<comment type="caution">
    <text evidence="6">Lacks conserved residue(s) required for the propagation of feature annotation.</text>
</comment>
<keyword evidence="1 6" id="KW-0436">Ligase</keyword>
<evidence type="ECO:0000256" key="5">
    <source>
        <dbReference type="ARBA" id="ARBA00023146"/>
    </source>
</evidence>